<dbReference type="AlphaFoldDB" id="A0AA88PF57"/>
<sequence length="310" mass="34868">MSNAGSWFSRFSWGSTKEKKGRDLRREIHAISQSSVLDVANIDDAQILTLTREDLNELFPGVQNFQLRRTIMMLITEAVKDSLQPGPETFARALKQLMQKNKSNDADVQVVLKESLRAFREAEDQLKAAQASLKPYIEMLNSLTEVSARKEDWDAEGTPSRRKFPNSSQADVIPPNVATNFEPKVRVHSLVCGRTLDADRQILGQLRGVQESDLWGCQLILAFCPVVSRAGTDIEEALKKIPGDKPAVLVTMHHTFNPQYVCPTFNISSSQVRHLEYVNVLFHDTSNGILRCPTNDNAIAKLQFVINQYK</sequence>
<accession>A0AA88PF57</accession>
<comment type="caution">
    <text evidence="2">The sequence shown here is derived from an EMBL/GenBank/DDBJ whole genome shotgun (WGS) entry which is preliminary data.</text>
</comment>
<name>A0AA88PF57_9TELE</name>
<keyword evidence="3" id="KW-1185">Reference proteome</keyword>
<evidence type="ECO:0000313" key="2">
    <source>
        <dbReference type="EMBL" id="KAK2883986.1"/>
    </source>
</evidence>
<dbReference type="PANTHER" id="PTHR34488">
    <property type="entry name" value="SI:CH211-245H14.1-RELATED"/>
    <property type="match status" value="1"/>
</dbReference>
<proteinExistence type="predicted"/>
<dbReference type="Proteomes" id="UP001187343">
    <property type="component" value="Unassembled WGS sequence"/>
</dbReference>
<evidence type="ECO:0000313" key="3">
    <source>
        <dbReference type="Proteomes" id="UP001187343"/>
    </source>
</evidence>
<evidence type="ECO:0000256" key="1">
    <source>
        <dbReference type="SAM" id="MobiDB-lite"/>
    </source>
</evidence>
<organism evidence="2 3">
    <name type="scientific">Cirrhinus molitorella</name>
    <name type="common">mud carp</name>
    <dbReference type="NCBI Taxonomy" id="172907"/>
    <lineage>
        <taxon>Eukaryota</taxon>
        <taxon>Metazoa</taxon>
        <taxon>Chordata</taxon>
        <taxon>Craniata</taxon>
        <taxon>Vertebrata</taxon>
        <taxon>Euteleostomi</taxon>
        <taxon>Actinopterygii</taxon>
        <taxon>Neopterygii</taxon>
        <taxon>Teleostei</taxon>
        <taxon>Ostariophysi</taxon>
        <taxon>Cypriniformes</taxon>
        <taxon>Cyprinidae</taxon>
        <taxon>Labeoninae</taxon>
        <taxon>Labeonini</taxon>
        <taxon>Cirrhinus</taxon>
    </lineage>
</organism>
<dbReference type="EMBL" id="JAUYZG010000017">
    <property type="protein sequence ID" value="KAK2883986.1"/>
    <property type="molecule type" value="Genomic_DNA"/>
</dbReference>
<dbReference type="PANTHER" id="PTHR34488:SF1">
    <property type="entry name" value="SI:CH211-245H14.1-RELATED"/>
    <property type="match status" value="1"/>
</dbReference>
<gene>
    <name evidence="2" type="ORF">Q8A67_017623</name>
</gene>
<reference evidence="2" key="1">
    <citation type="submission" date="2023-08" db="EMBL/GenBank/DDBJ databases">
        <title>Chromosome-level Genome Assembly of mud carp (Cirrhinus molitorella).</title>
        <authorList>
            <person name="Liu H."/>
        </authorList>
    </citation>
    <scope>NUCLEOTIDE SEQUENCE</scope>
    <source>
        <strain evidence="2">Prfri</strain>
        <tissue evidence="2">Muscle</tissue>
    </source>
</reference>
<feature type="region of interest" description="Disordered" evidence="1">
    <location>
        <begin position="148"/>
        <end position="175"/>
    </location>
</feature>
<protein>
    <submittedName>
        <fullName evidence="2">Uncharacterized protein</fullName>
    </submittedName>
</protein>